<evidence type="ECO:0000256" key="2">
    <source>
        <dbReference type="ARBA" id="ARBA00022553"/>
    </source>
</evidence>
<dbReference type="Pfam" id="PF06745">
    <property type="entry name" value="ATPase"/>
    <property type="match status" value="2"/>
</dbReference>
<organism evidence="8">
    <name type="scientific">uncultured organism</name>
    <dbReference type="NCBI Taxonomy" id="155900"/>
    <lineage>
        <taxon>unclassified sequences</taxon>
        <taxon>environmental samples</taxon>
    </lineage>
</organism>
<evidence type="ECO:0000256" key="1">
    <source>
        <dbReference type="ARBA" id="ARBA00012513"/>
    </source>
</evidence>
<dbReference type="PANTHER" id="PTHR42926:SF1">
    <property type="entry name" value="CIRCADIAN CLOCK OSCILLATOR PROTEIN KAIC 1"/>
    <property type="match status" value="1"/>
</dbReference>
<keyword evidence="3 8" id="KW-0808">Transferase</keyword>
<dbReference type="AlphaFoldDB" id="A0A5B8RAC5"/>
<dbReference type="GO" id="GO:0005524">
    <property type="term" value="F:ATP binding"/>
    <property type="evidence" value="ECO:0007669"/>
    <property type="project" value="InterPro"/>
</dbReference>
<proteinExistence type="predicted"/>
<dbReference type="SUPFAM" id="SSF52540">
    <property type="entry name" value="P-loop containing nucleoside triphosphate hydrolases"/>
    <property type="match status" value="2"/>
</dbReference>
<dbReference type="PIRSF" id="PIRSF039117">
    <property type="entry name" value="KaiC"/>
    <property type="match status" value="1"/>
</dbReference>
<dbReference type="InterPro" id="IPR003593">
    <property type="entry name" value="AAA+_ATPase"/>
</dbReference>
<evidence type="ECO:0000313" key="8">
    <source>
        <dbReference type="EMBL" id="QEA06159.1"/>
    </source>
</evidence>
<keyword evidence="5 8" id="KW-0418">Kinase</keyword>
<evidence type="ECO:0000256" key="3">
    <source>
        <dbReference type="ARBA" id="ARBA00022679"/>
    </source>
</evidence>
<dbReference type="PROSITE" id="PS51146">
    <property type="entry name" value="KAIC"/>
    <property type="match status" value="2"/>
</dbReference>
<feature type="domain" description="KaiC" evidence="7">
    <location>
        <begin position="6"/>
        <end position="239"/>
    </location>
</feature>
<dbReference type="EC" id="2.7.11.1" evidence="1"/>
<protein>
    <recommendedName>
        <fullName evidence="1">non-specific serine/threonine protein kinase</fullName>
        <ecNumber evidence="1">2.7.11.1</ecNumber>
    </recommendedName>
</protein>
<feature type="domain" description="KaiC" evidence="7">
    <location>
        <begin position="242"/>
        <end position="481"/>
    </location>
</feature>
<dbReference type="PRINTS" id="PR01874">
    <property type="entry name" value="DNAREPAIRADA"/>
</dbReference>
<evidence type="ECO:0000256" key="4">
    <source>
        <dbReference type="ARBA" id="ARBA00022737"/>
    </source>
</evidence>
<dbReference type="GO" id="GO:0016787">
    <property type="term" value="F:hydrolase activity"/>
    <property type="evidence" value="ECO:0007669"/>
    <property type="project" value="UniProtKB-KW"/>
</dbReference>
<dbReference type="SMART" id="SM00382">
    <property type="entry name" value="AAA"/>
    <property type="match status" value="2"/>
</dbReference>
<evidence type="ECO:0000256" key="5">
    <source>
        <dbReference type="ARBA" id="ARBA00022777"/>
    </source>
</evidence>
<evidence type="ECO:0000256" key="6">
    <source>
        <dbReference type="ARBA" id="ARBA00022801"/>
    </source>
</evidence>
<evidence type="ECO:0000259" key="7">
    <source>
        <dbReference type="PROSITE" id="PS51146"/>
    </source>
</evidence>
<dbReference type="InterPro" id="IPR010624">
    <property type="entry name" value="KaiC_dom"/>
</dbReference>
<dbReference type="InterPro" id="IPR030665">
    <property type="entry name" value="KaiC"/>
</dbReference>
<name>A0A5B8RAC5_9ZZZZ</name>
<dbReference type="EMBL" id="MN079128">
    <property type="protein sequence ID" value="QEA06159.1"/>
    <property type="molecule type" value="Genomic_DNA"/>
</dbReference>
<dbReference type="InterPro" id="IPR027417">
    <property type="entry name" value="P-loop_NTPase"/>
</dbReference>
<keyword evidence="4" id="KW-0677">Repeat</keyword>
<dbReference type="GO" id="GO:0004674">
    <property type="term" value="F:protein serine/threonine kinase activity"/>
    <property type="evidence" value="ECO:0007669"/>
    <property type="project" value="UniProtKB-EC"/>
</dbReference>
<keyword evidence="2" id="KW-0597">Phosphoprotein</keyword>
<sequence length="481" mass="52295">MRGDGDRLSTGIGGLDTILDGGLLPRSAYLVRGGPGLGKTTLGLNFLAAAGDEGNALFIGFQEAEDQLRTNAASVGIDVDGIRFLSLAPDEEFFTGQQGYDVFASADVEQQPLAELVVSAVEAETPTRVFVDSLTQLRFLSSDVFQYRKQVLSFLRFLRDRGATVLFSSESSRDLPDDDLQFMADGVIALGRDDIGASLSVTKFRGSGFREGPHQMRVSARGLEVFPRPSPPESKLTEQQRGIWSTGIAAFDDMLSGGLEAGTVSLVTGPSGIGKSTFASLFVAQALRRGTRAGIYLFEEEMASYLTRTEGFGIELREPAREGRLTIEQIEPMRYLADEFALRVREHVDKEGVELVVLDSIAGFELALDGEGIKARLHALAKSLARVGVTVLLINEIEAMSGQSSISERSISYLADNVICLRYVELDGEMCKSISVLKKRLSDFDHTLYAFELNEGSIRRGEPLRGLGDGLMTAQARQRNP</sequence>
<gene>
    <name evidence="8" type="primary">kaiC_1</name>
    <name evidence="8" type="ORF">KBTEX_02489</name>
</gene>
<dbReference type="InterPro" id="IPR014774">
    <property type="entry name" value="KaiC-like_dom"/>
</dbReference>
<dbReference type="PANTHER" id="PTHR42926">
    <property type="match status" value="1"/>
</dbReference>
<dbReference type="InterPro" id="IPR051347">
    <property type="entry name" value="Circadian_clock_KaiC-rel"/>
</dbReference>
<keyword evidence="6" id="KW-0378">Hydrolase</keyword>
<reference evidence="8" key="1">
    <citation type="submission" date="2019-06" db="EMBL/GenBank/DDBJ databases">
        <authorList>
            <person name="Murdoch R.W."/>
            <person name="Fathepure B."/>
        </authorList>
    </citation>
    <scope>NUCLEOTIDE SEQUENCE</scope>
</reference>
<accession>A0A5B8RAC5</accession>
<dbReference type="Gene3D" id="3.40.50.300">
    <property type="entry name" value="P-loop containing nucleotide triphosphate hydrolases"/>
    <property type="match status" value="2"/>
</dbReference>